<feature type="modified residue" description="N6-(pyridoxal phosphate)lysine" evidence="13">
    <location>
        <position position="290"/>
    </location>
</feature>
<dbReference type="PANTHER" id="PTHR42684:SF17">
    <property type="entry name" value="ADENOSYLMETHIONINE-8-AMINO-7-OXONONANOATE AMINOTRANSFERASE"/>
    <property type="match status" value="1"/>
</dbReference>
<reference evidence="14 15" key="1">
    <citation type="submission" date="2019-04" db="EMBL/GenBank/DDBJ databases">
        <title>Geobacter oryzae sp. nov., ferric-reducing bacteria isolated from paddy soil.</title>
        <authorList>
            <person name="Xu Z."/>
            <person name="Masuda Y."/>
            <person name="Itoh H."/>
            <person name="Senoo K."/>
        </authorList>
    </citation>
    <scope>NUCLEOTIDE SEQUENCE [LARGE SCALE GENOMIC DNA]</scope>
    <source>
        <strain evidence="14 15">Red111</strain>
    </source>
</reference>
<evidence type="ECO:0000256" key="5">
    <source>
        <dbReference type="ARBA" id="ARBA00022490"/>
    </source>
</evidence>
<gene>
    <name evidence="13 14" type="primary">bioA</name>
    <name evidence="14" type="ORF">E4633_10245</name>
</gene>
<comment type="subunit">
    <text evidence="4 13">Homodimer.</text>
</comment>
<keyword evidence="6 13" id="KW-0032">Aminotransferase</keyword>
<dbReference type="SUPFAM" id="SSF53383">
    <property type="entry name" value="PLP-dependent transferases"/>
    <property type="match status" value="1"/>
</dbReference>
<dbReference type="AlphaFoldDB" id="A0A4S1CHR6"/>
<comment type="similarity">
    <text evidence="12 13">Belongs to the class-III pyridoxal-phosphate-dependent aminotransferase family. BioA subfamily.</text>
</comment>
<dbReference type="GO" id="GO:0030170">
    <property type="term" value="F:pyridoxal phosphate binding"/>
    <property type="evidence" value="ECO:0007669"/>
    <property type="project" value="UniProtKB-UniRule"/>
</dbReference>
<evidence type="ECO:0000256" key="3">
    <source>
        <dbReference type="ARBA" id="ARBA00005063"/>
    </source>
</evidence>
<dbReference type="GO" id="GO:0009102">
    <property type="term" value="P:biotin biosynthetic process"/>
    <property type="evidence" value="ECO:0007669"/>
    <property type="project" value="UniProtKB-UniRule"/>
</dbReference>
<dbReference type="GO" id="GO:0004015">
    <property type="term" value="F:adenosylmethionine-8-amino-7-oxononanoate transaminase activity"/>
    <property type="evidence" value="ECO:0007669"/>
    <property type="project" value="UniProtKB-UniRule"/>
</dbReference>
<dbReference type="FunFam" id="3.40.640.10:FF:000078">
    <property type="entry name" value="Adenosylmethionine-8-amino-7-oxononanoate aminotransferase"/>
    <property type="match status" value="1"/>
</dbReference>
<dbReference type="EC" id="2.6.1.62" evidence="13"/>
<comment type="pathway">
    <text evidence="3 13">Cofactor biosynthesis; biotin biosynthesis; 7,8-diaminononanoate from 8-amino-7-oxononanoate (SAM route): step 1/1.</text>
</comment>
<keyword evidence="5 13" id="KW-0963">Cytoplasm</keyword>
<evidence type="ECO:0000256" key="6">
    <source>
        <dbReference type="ARBA" id="ARBA00022576"/>
    </source>
</evidence>
<dbReference type="GO" id="GO:0005737">
    <property type="term" value="C:cytoplasm"/>
    <property type="evidence" value="ECO:0007669"/>
    <property type="project" value="UniProtKB-SubCell"/>
</dbReference>
<feature type="binding site" evidence="13">
    <location>
        <position position="325"/>
    </location>
    <ligand>
        <name>substrate</name>
    </ligand>
</feature>
<evidence type="ECO:0000256" key="8">
    <source>
        <dbReference type="ARBA" id="ARBA00022691"/>
    </source>
</evidence>
<evidence type="ECO:0000256" key="11">
    <source>
        <dbReference type="ARBA" id="ARBA00048449"/>
    </source>
</evidence>
<proteinExistence type="inferred from homology"/>
<dbReference type="NCBIfam" id="TIGR00508">
    <property type="entry name" value="bioA"/>
    <property type="match status" value="1"/>
</dbReference>
<dbReference type="Pfam" id="PF00202">
    <property type="entry name" value="Aminotran_3"/>
    <property type="match status" value="1"/>
</dbReference>
<dbReference type="InterPro" id="IPR005815">
    <property type="entry name" value="BioA"/>
</dbReference>
<dbReference type="InterPro" id="IPR049704">
    <property type="entry name" value="Aminotrans_3_PPA_site"/>
</dbReference>
<dbReference type="EMBL" id="SRSC01000002">
    <property type="protein sequence ID" value="TGU72670.1"/>
    <property type="molecule type" value="Genomic_DNA"/>
</dbReference>
<organism evidence="14 15">
    <name type="scientific">Geomonas terrae</name>
    <dbReference type="NCBI Taxonomy" id="2562681"/>
    <lineage>
        <taxon>Bacteria</taxon>
        <taxon>Pseudomonadati</taxon>
        <taxon>Thermodesulfobacteriota</taxon>
        <taxon>Desulfuromonadia</taxon>
        <taxon>Geobacterales</taxon>
        <taxon>Geobacteraceae</taxon>
        <taxon>Geomonas</taxon>
    </lineage>
</organism>
<comment type="cofactor">
    <cofactor evidence="1 13">
        <name>pyridoxal 5'-phosphate</name>
        <dbReference type="ChEBI" id="CHEBI:597326"/>
    </cofactor>
</comment>
<dbReference type="InterPro" id="IPR005814">
    <property type="entry name" value="Aminotrans_3"/>
</dbReference>
<evidence type="ECO:0000256" key="7">
    <source>
        <dbReference type="ARBA" id="ARBA00022679"/>
    </source>
</evidence>
<dbReference type="RefSeq" id="WP_135870144.1">
    <property type="nucleotide sequence ID" value="NZ_SRSC01000002.1"/>
</dbReference>
<feature type="binding site" evidence="13">
    <location>
        <position position="420"/>
    </location>
    <ligand>
        <name>substrate</name>
    </ligand>
</feature>
<dbReference type="HAMAP" id="MF_00834">
    <property type="entry name" value="BioA"/>
    <property type="match status" value="1"/>
</dbReference>
<feature type="binding site" evidence="13">
    <location>
        <position position="153"/>
    </location>
    <ligand>
        <name>substrate</name>
    </ligand>
</feature>
<evidence type="ECO:0000313" key="14">
    <source>
        <dbReference type="EMBL" id="TGU72670.1"/>
    </source>
</evidence>
<dbReference type="InterPro" id="IPR015421">
    <property type="entry name" value="PyrdxlP-dep_Trfase_major"/>
</dbReference>
<dbReference type="Gene3D" id="3.40.640.10">
    <property type="entry name" value="Type I PLP-dependent aspartate aminotransferase-like (Major domain)"/>
    <property type="match status" value="1"/>
</dbReference>
<comment type="caution">
    <text evidence="14">The sequence shown here is derived from an EMBL/GenBank/DDBJ whole genome shotgun (WGS) entry which is preliminary data.</text>
</comment>
<keyword evidence="15" id="KW-1185">Reference proteome</keyword>
<name>A0A4S1CHR6_9BACT</name>
<dbReference type="CDD" id="cd00610">
    <property type="entry name" value="OAT_like"/>
    <property type="match status" value="1"/>
</dbReference>
<keyword evidence="7 13" id="KW-0808">Transferase</keyword>
<feature type="binding site" evidence="13">
    <location>
        <position position="290"/>
    </location>
    <ligand>
        <name>substrate</name>
    </ligand>
</feature>
<dbReference type="InterPro" id="IPR015422">
    <property type="entry name" value="PyrdxlP-dep_Trfase_small"/>
</dbReference>
<dbReference type="PROSITE" id="PS00600">
    <property type="entry name" value="AA_TRANSFER_CLASS_3"/>
    <property type="match status" value="1"/>
</dbReference>
<feature type="binding site" evidence="13">
    <location>
        <begin position="326"/>
        <end position="327"/>
    </location>
    <ligand>
        <name>pyridoxal 5'-phosphate</name>
        <dbReference type="ChEBI" id="CHEBI:597326"/>
    </ligand>
</feature>
<evidence type="ECO:0000256" key="13">
    <source>
        <dbReference type="HAMAP-Rule" id="MF_00834"/>
    </source>
</evidence>
<sequence>MNVVELDTETLRRYDSDYLWHPFTQMSEWEGAENIIITRGEGSYIIDSDGNRYLDGVAAIWTNVHGHCKKEINDAIKEQVDRLEHATLLGLSNDRAALLAKRLIDIAPPGLAKVFYSDNGSTAVEIGVKMAFQYQQQTGKKEKKKFIRFDNAYHGDTVGSMSVGGIAIYHEVYAPLLFPTIMAPSPYCYRCPLSSEGDCTKCGLLCLKELERLMEEHAHELAGLVIEPSVQGAGGMIVQPPGFVKGVRELCDRFDVLMIADEVAVGFGRTGAMFACGKEGVTPDIMAISKGISAGYLPLAATLTTRKVYDAFWGEYSALKTFFHGHTFTGNPIACAAALASLDIFEKERLLEQLPEKIDYIQDRLQRLMELPHVGDVRQEGMIGGIELVRDRHTREPYPWEERVGVRVIMEARKHGLFLRPLGNVIVVFPPLSISMDELTILMDGIEASIRSVTE</sequence>
<accession>A0A4S1CHR6</accession>
<comment type="catalytic activity">
    <reaction evidence="11 13">
        <text>(8S)-8-amino-7-oxononanoate + S-adenosyl-L-methionine = S-adenosyl-4-methylsulfanyl-2-oxobutanoate + (7R,8S)-7,8-diammoniononanoate</text>
        <dbReference type="Rhea" id="RHEA:16861"/>
        <dbReference type="ChEBI" id="CHEBI:16490"/>
        <dbReference type="ChEBI" id="CHEBI:59789"/>
        <dbReference type="ChEBI" id="CHEBI:149468"/>
        <dbReference type="ChEBI" id="CHEBI:149469"/>
        <dbReference type="EC" id="2.6.1.62"/>
    </reaction>
</comment>
<evidence type="ECO:0000256" key="12">
    <source>
        <dbReference type="ARBA" id="ARBA00060970"/>
    </source>
</evidence>
<feature type="binding site" evidence="13">
    <location>
        <begin position="120"/>
        <end position="121"/>
    </location>
    <ligand>
        <name>pyridoxal 5'-phosphate</name>
        <dbReference type="ChEBI" id="CHEBI:597326"/>
    </ligand>
</feature>
<evidence type="ECO:0000256" key="9">
    <source>
        <dbReference type="ARBA" id="ARBA00022756"/>
    </source>
</evidence>
<dbReference type="UniPathway" id="UPA00078">
    <property type="reaction ID" value="UER00160"/>
</dbReference>
<dbReference type="InterPro" id="IPR015424">
    <property type="entry name" value="PyrdxlP-dep_Trfase"/>
</dbReference>
<evidence type="ECO:0000256" key="1">
    <source>
        <dbReference type="ARBA" id="ARBA00001933"/>
    </source>
</evidence>
<evidence type="ECO:0000256" key="2">
    <source>
        <dbReference type="ARBA" id="ARBA00004496"/>
    </source>
</evidence>
<keyword evidence="8 13" id="KW-0949">S-adenosyl-L-methionine</keyword>
<keyword evidence="10 13" id="KW-0663">Pyridoxal phosphate</keyword>
<evidence type="ECO:0000256" key="10">
    <source>
        <dbReference type="ARBA" id="ARBA00022898"/>
    </source>
</evidence>
<feature type="binding site" evidence="13">
    <location>
        <position position="261"/>
    </location>
    <ligand>
        <name>pyridoxal 5'-phosphate</name>
        <dbReference type="ChEBI" id="CHEBI:597326"/>
    </ligand>
</feature>
<evidence type="ECO:0000313" key="15">
    <source>
        <dbReference type="Proteomes" id="UP000306416"/>
    </source>
</evidence>
<dbReference type="PANTHER" id="PTHR42684">
    <property type="entry name" value="ADENOSYLMETHIONINE-8-AMINO-7-OXONONANOATE AMINOTRANSFERASE"/>
    <property type="match status" value="1"/>
</dbReference>
<evidence type="ECO:0000256" key="4">
    <source>
        <dbReference type="ARBA" id="ARBA00011738"/>
    </source>
</evidence>
<keyword evidence="9 13" id="KW-0093">Biotin biosynthesis</keyword>
<comment type="caution">
    <text evidence="13">Lacks conserved residue(s) required for the propagation of feature annotation.</text>
</comment>
<protein>
    <recommendedName>
        <fullName evidence="13">Adenosylmethionine-8-amino-7-oxononanoate aminotransferase</fullName>
        <ecNumber evidence="13">2.6.1.62</ecNumber>
    </recommendedName>
    <alternativeName>
        <fullName evidence="13">7,8-diamino-pelargonic acid aminotransferase</fullName>
        <shortName evidence="13">DAPA AT</shortName>
        <shortName evidence="13">DAPA aminotransferase</shortName>
    </alternativeName>
    <alternativeName>
        <fullName evidence="13">7,8-diaminononanoate synthase</fullName>
        <shortName evidence="13">DANS</shortName>
    </alternativeName>
    <alternativeName>
        <fullName evidence="13">Diaminopelargonic acid synthase</fullName>
    </alternativeName>
</protein>
<dbReference type="Proteomes" id="UP000306416">
    <property type="component" value="Unassembled WGS sequence"/>
</dbReference>
<dbReference type="Gene3D" id="3.90.1150.10">
    <property type="entry name" value="Aspartate Aminotransferase, domain 1"/>
    <property type="match status" value="1"/>
</dbReference>
<comment type="subcellular location">
    <subcellularLocation>
        <location evidence="2 13">Cytoplasm</location>
    </subcellularLocation>
</comment>
<feature type="site" description="Participates in the substrate recognition with KAPA and in a stacking interaction with the adenine ring of SAM" evidence="13">
    <location>
        <position position="23"/>
    </location>
</feature>
<comment type="function">
    <text evidence="13">Catalyzes the transfer of the alpha-amino group from S-adenosyl-L-methionine (SAM) to 7-keto-8-aminopelargonic acid (KAPA) to form 7,8-diaminopelargonic acid (DAPA). It is the only aminotransferase known to utilize SAM as an amino donor.</text>
</comment>